<name>A0A157SME1_9BORD</name>
<dbReference type="Pfam" id="PF06504">
    <property type="entry name" value="RepC"/>
    <property type="match status" value="1"/>
</dbReference>
<sequence>MKKPKHDLTHVRHDPAHCLAPGLFRSLKRGERKRGKLDVTYTFGEDESMRFVGFEPLGADDMRLLQGIVALGGPNGILLTPEPTSETGRQLRLFLEPRFEAIEQDGLVVRESLTKLLSETGMTDSGDNIKALKASLLRMSNVTILVTKGRRQAAFHLMSHAFDEADGRLWVALNPRIAEAILGHRPYARIDMAEVRVLQTDPARLMHQRLCGWIDPGKSGRVELGTLCGYVWPDEVTNPNTLKTRRQTARKALAELAAVGWIVNEYAKGKWEIKRPGHTATAPVHRRNTTRLPS</sequence>
<dbReference type="AlphaFoldDB" id="A0A157SME1"/>
<reference evidence="1 2" key="1">
    <citation type="submission" date="2016-04" db="EMBL/GenBank/DDBJ databases">
        <authorList>
            <consortium name="Pathogen Informatics"/>
        </authorList>
    </citation>
    <scope>NUCLEOTIDE SEQUENCE [LARGE SCALE GENOMIC DNA]</scope>
    <source>
        <strain evidence="1 2">H044680328</strain>
    </source>
</reference>
<keyword evidence="2" id="KW-1185">Reference proteome</keyword>
<proteinExistence type="predicted"/>
<dbReference type="OrthoDB" id="5289444at2"/>
<protein>
    <submittedName>
        <fullName evidence="1">Plasmd and phage interon-binding protein</fullName>
    </submittedName>
</protein>
<dbReference type="PATRIC" id="fig|123899.6.peg.2830"/>
<evidence type="ECO:0000313" key="1">
    <source>
        <dbReference type="EMBL" id="SAI71607.1"/>
    </source>
</evidence>
<dbReference type="Proteomes" id="UP000076825">
    <property type="component" value="Chromosome 1"/>
</dbReference>
<organism evidence="1 2">
    <name type="scientific">Bordetella trematum</name>
    <dbReference type="NCBI Taxonomy" id="123899"/>
    <lineage>
        <taxon>Bacteria</taxon>
        <taxon>Pseudomonadati</taxon>
        <taxon>Pseudomonadota</taxon>
        <taxon>Betaproteobacteria</taxon>
        <taxon>Burkholderiales</taxon>
        <taxon>Alcaligenaceae</taxon>
        <taxon>Bordetella</taxon>
    </lineage>
</organism>
<dbReference type="KEGG" id="btrm:SAMEA390648702842"/>
<dbReference type="RefSeq" id="WP_022960378.1">
    <property type="nucleotide sequence ID" value="NZ_CP016340.1"/>
</dbReference>
<dbReference type="STRING" id="123899.SAMEA3906487_02842"/>
<gene>
    <name evidence="1" type="ORF">SAMEA3906487_02842</name>
</gene>
<dbReference type="GeneID" id="56589903"/>
<accession>A0A157SME1</accession>
<dbReference type="EMBL" id="LT546645">
    <property type="protein sequence ID" value="SAI71607.1"/>
    <property type="molecule type" value="Genomic_DNA"/>
</dbReference>
<evidence type="ECO:0000313" key="2">
    <source>
        <dbReference type="Proteomes" id="UP000076825"/>
    </source>
</evidence>
<dbReference type="InterPro" id="IPR010522">
    <property type="entry name" value="RepC_bac"/>
</dbReference>